<protein>
    <submittedName>
        <fullName evidence="2">Protein S100-A10-like</fullName>
    </submittedName>
</protein>
<dbReference type="SUPFAM" id="SSF47473">
    <property type="entry name" value="EF-hand"/>
    <property type="match status" value="1"/>
</dbReference>
<dbReference type="CDD" id="cd05022">
    <property type="entry name" value="S-100A13"/>
    <property type="match status" value="1"/>
</dbReference>
<dbReference type="OrthoDB" id="8442111at2759"/>
<accession>A0A7N8XU02</accession>
<evidence type="ECO:0000313" key="2">
    <source>
        <dbReference type="Ensembl" id="ENSMAMP00000053868.1"/>
    </source>
</evidence>
<dbReference type="CTD" id="100144627"/>
<name>A0A7N8XU02_9TELE</name>
<feature type="domain" description="S100/CaBP-9k-type calcium binding subdomain" evidence="1">
    <location>
        <begin position="8"/>
        <end position="47"/>
    </location>
</feature>
<dbReference type="AlphaFoldDB" id="A0A7N8XU02"/>
<dbReference type="GeneID" id="113136408"/>
<dbReference type="RefSeq" id="XP_026173008.1">
    <property type="nucleotide sequence ID" value="XM_026317223.1"/>
</dbReference>
<sequence length="103" mass="11389">MATKYSDLELAINTLVTEFHKSADGGPTMNTTQFQTMISKQMPGFAKTVESEEGLSKVLQQMGVESGQNISFENFWSLINKQAVQMFGASQKDKSVKCTCLLQ</sequence>
<reference evidence="2" key="2">
    <citation type="submission" date="2025-09" db="UniProtKB">
        <authorList>
            <consortium name="Ensembl"/>
        </authorList>
    </citation>
    <scope>IDENTIFICATION</scope>
</reference>
<reference evidence="2" key="1">
    <citation type="submission" date="2025-08" db="UniProtKB">
        <authorList>
            <consortium name="Ensembl"/>
        </authorList>
    </citation>
    <scope>IDENTIFICATION</scope>
</reference>
<evidence type="ECO:0000259" key="1">
    <source>
        <dbReference type="SMART" id="SM01394"/>
    </source>
</evidence>
<dbReference type="GeneTree" id="ENSGT00940000174725"/>
<dbReference type="InterPro" id="IPR013787">
    <property type="entry name" value="S100_Ca-bd_sub"/>
</dbReference>
<keyword evidence="3" id="KW-1185">Reference proteome</keyword>
<evidence type="ECO:0000313" key="3">
    <source>
        <dbReference type="Proteomes" id="UP000261640"/>
    </source>
</evidence>
<dbReference type="InParanoid" id="A0A7N8XU02"/>
<dbReference type="InterPro" id="IPR011992">
    <property type="entry name" value="EF-hand-dom_pair"/>
</dbReference>
<dbReference type="SMART" id="SM01394">
    <property type="entry name" value="S_100"/>
    <property type="match status" value="1"/>
</dbReference>
<dbReference type="Gene3D" id="1.10.238.10">
    <property type="entry name" value="EF-hand"/>
    <property type="match status" value="1"/>
</dbReference>
<dbReference type="Proteomes" id="UP000261640">
    <property type="component" value="Unplaced"/>
</dbReference>
<proteinExistence type="predicted"/>
<organism evidence="2 3">
    <name type="scientific">Mastacembelus armatus</name>
    <name type="common">zig-zag eel</name>
    <dbReference type="NCBI Taxonomy" id="205130"/>
    <lineage>
        <taxon>Eukaryota</taxon>
        <taxon>Metazoa</taxon>
        <taxon>Chordata</taxon>
        <taxon>Craniata</taxon>
        <taxon>Vertebrata</taxon>
        <taxon>Euteleostomi</taxon>
        <taxon>Actinopterygii</taxon>
        <taxon>Neopterygii</taxon>
        <taxon>Teleostei</taxon>
        <taxon>Neoteleostei</taxon>
        <taxon>Acanthomorphata</taxon>
        <taxon>Anabantaria</taxon>
        <taxon>Synbranchiformes</taxon>
        <taxon>Mastacembelidae</taxon>
        <taxon>Mastacembelus</taxon>
    </lineage>
</organism>
<dbReference type="Ensembl" id="ENSMAMT00000063533.1">
    <property type="protein sequence ID" value="ENSMAMP00000053868.1"/>
    <property type="gene ID" value="ENSMAMG00000025669.1"/>
</dbReference>